<dbReference type="EMBL" id="BGZK01001176">
    <property type="protein sequence ID" value="GBP73512.1"/>
    <property type="molecule type" value="Genomic_DNA"/>
</dbReference>
<gene>
    <name evidence="1" type="ORF">EVAR_57407_1</name>
</gene>
<keyword evidence="2" id="KW-1185">Reference proteome</keyword>
<name>A0A4C1YFD0_EUMVA</name>
<protein>
    <submittedName>
        <fullName evidence="1">Uncharacterized protein</fullName>
    </submittedName>
</protein>
<reference evidence="1 2" key="1">
    <citation type="journal article" date="2019" name="Commun. Biol.">
        <title>The bagworm genome reveals a unique fibroin gene that provides high tensile strength.</title>
        <authorList>
            <person name="Kono N."/>
            <person name="Nakamura H."/>
            <person name="Ohtoshi R."/>
            <person name="Tomita M."/>
            <person name="Numata K."/>
            <person name="Arakawa K."/>
        </authorList>
    </citation>
    <scope>NUCLEOTIDE SEQUENCE [LARGE SCALE GENOMIC DNA]</scope>
</reference>
<proteinExistence type="predicted"/>
<evidence type="ECO:0000313" key="2">
    <source>
        <dbReference type="Proteomes" id="UP000299102"/>
    </source>
</evidence>
<dbReference type="Proteomes" id="UP000299102">
    <property type="component" value="Unassembled WGS sequence"/>
</dbReference>
<sequence>MPMARAEYTTNDFDVSHLHICRMSRDRYIFFIVTDGVQKCQKRSIKLKTEAAKRKRRHNGPNMKWHFARLTSRGPCARDAADAFALSRCIIALMG</sequence>
<comment type="caution">
    <text evidence="1">The sequence shown here is derived from an EMBL/GenBank/DDBJ whole genome shotgun (WGS) entry which is preliminary data.</text>
</comment>
<dbReference type="AlphaFoldDB" id="A0A4C1YFD0"/>
<accession>A0A4C1YFD0</accession>
<evidence type="ECO:0000313" key="1">
    <source>
        <dbReference type="EMBL" id="GBP73512.1"/>
    </source>
</evidence>
<organism evidence="1 2">
    <name type="scientific">Eumeta variegata</name>
    <name type="common">Bagworm moth</name>
    <name type="synonym">Eumeta japonica</name>
    <dbReference type="NCBI Taxonomy" id="151549"/>
    <lineage>
        <taxon>Eukaryota</taxon>
        <taxon>Metazoa</taxon>
        <taxon>Ecdysozoa</taxon>
        <taxon>Arthropoda</taxon>
        <taxon>Hexapoda</taxon>
        <taxon>Insecta</taxon>
        <taxon>Pterygota</taxon>
        <taxon>Neoptera</taxon>
        <taxon>Endopterygota</taxon>
        <taxon>Lepidoptera</taxon>
        <taxon>Glossata</taxon>
        <taxon>Ditrysia</taxon>
        <taxon>Tineoidea</taxon>
        <taxon>Psychidae</taxon>
        <taxon>Oiketicinae</taxon>
        <taxon>Eumeta</taxon>
    </lineage>
</organism>